<protein>
    <submittedName>
        <fullName evidence="1">Uncharacterized protein</fullName>
    </submittedName>
</protein>
<organism evidence="1 2">
    <name type="scientific">Blautia producta</name>
    <dbReference type="NCBI Taxonomy" id="33035"/>
    <lineage>
        <taxon>Bacteria</taxon>
        <taxon>Bacillati</taxon>
        <taxon>Bacillota</taxon>
        <taxon>Clostridia</taxon>
        <taxon>Lachnospirales</taxon>
        <taxon>Lachnospiraceae</taxon>
        <taxon>Blautia</taxon>
    </lineage>
</organism>
<sequence length="70" mass="7941">MQKADSMNSGKEIHISMTGREHNTWQGIIVEGEQTIPFSSELELLLLMEELLQQSNKSTEEEGRAVHVED</sequence>
<proteinExistence type="predicted"/>
<dbReference type="KEGG" id="bpro:PMF13cell1_02892"/>
<evidence type="ECO:0000313" key="2">
    <source>
        <dbReference type="Proteomes" id="UP000289794"/>
    </source>
</evidence>
<accession>A0A4P6LYT9</accession>
<evidence type="ECO:0000313" key="1">
    <source>
        <dbReference type="EMBL" id="QBE97336.1"/>
    </source>
</evidence>
<dbReference type="Proteomes" id="UP000289794">
    <property type="component" value="Chromosome"/>
</dbReference>
<gene>
    <name evidence="1" type="ORF">PMF13cell1_02892</name>
</gene>
<name>A0A4P6LYT9_9FIRM</name>
<reference evidence="1 2" key="1">
    <citation type="submission" date="2019-01" db="EMBL/GenBank/DDBJ databases">
        <title>PMF-metabolizing Aryl O-demethylase.</title>
        <authorList>
            <person name="Kim M."/>
        </authorList>
    </citation>
    <scope>NUCLEOTIDE SEQUENCE [LARGE SCALE GENOMIC DNA]</scope>
    <source>
        <strain evidence="1 2">PMF1</strain>
    </source>
</reference>
<dbReference type="EMBL" id="CP035945">
    <property type="protein sequence ID" value="QBE97336.1"/>
    <property type="molecule type" value="Genomic_DNA"/>
</dbReference>
<dbReference type="RefSeq" id="WP_130181162.1">
    <property type="nucleotide sequence ID" value="NZ_CP035945.1"/>
</dbReference>
<dbReference type="AlphaFoldDB" id="A0A4P6LYT9"/>